<dbReference type="Proteomes" id="UP000178985">
    <property type="component" value="Unassembled WGS sequence"/>
</dbReference>
<protein>
    <submittedName>
        <fullName evidence="1">Uncharacterized protein</fullName>
    </submittedName>
</protein>
<proteinExistence type="predicted"/>
<dbReference type="InterPro" id="IPR043731">
    <property type="entry name" value="DUF5674"/>
</dbReference>
<name>A0A1F6V2J7_9BACT</name>
<dbReference type="EMBL" id="MFTO01000012">
    <property type="protein sequence ID" value="OGI63845.1"/>
    <property type="molecule type" value="Genomic_DNA"/>
</dbReference>
<reference evidence="1 2" key="1">
    <citation type="journal article" date="2016" name="Nat. Commun.">
        <title>Thousands of microbial genomes shed light on interconnected biogeochemical processes in an aquifer system.</title>
        <authorList>
            <person name="Anantharaman K."/>
            <person name="Brown C.T."/>
            <person name="Hug L.A."/>
            <person name="Sharon I."/>
            <person name="Castelle C.J."/>
            <person name="Probst A.J."/>
            <person name="Thomas B.C."/>
            <person name="Singh A."/>
            <person name="Wilkins M.J."/>
            <person name="Karaoz U."/>
            <person name="Brodie E.L."/>
            <person name="Williams K.H."/>
            <person name="Hubbard S.S."/>
            <person name="Banfield J.F."/>
        </authorList>
    </citation>
    <scope>NUCLEOTIDE SEQUENCE [LARGE SCALE GENOMIC DNA]</scope>
</reference>
<sequence length="115" mass="13135">MKTRIVKDKIGRIELNTLAHEQYGDIIKAVVDIKQGIMGVGGELHVDIQSLLIEKENSRGEDTWGINLYLEKMGDDFIEFDSMINLKPNLGNRIRGIENQEIKESIRQIISKLIE</sequence>
<evidence type="ECO:0000313" key="2">
    <source>
        <dbReference type="Proteomes" id="UP000178985"/>
    </source>
</evidence>
<comment type="caution">
    <text evidence="1">The sequence shown here is derived from an EMBL/GenBank/DDBJ whole genome shotgun (WGS) entry which is preliminary data.</text>
</comment>
<gene>
    <name evidence="1" type="ORF">A2733_00790</name>
</gene>
<evidence type="ECO:0000313" key="1">
    <source>
        <dbReference type="EMBL" id="OGI63845.1"/>
    </source>
</evidence>
<dbReference type="Pfam" id="PF18924">
    <property type="entry name" value="DUF5674"/>
    <property type="match status" value="1"/>
</dbReference>
<organism evidence="1 2">
    <name type="scientific">Candidatus Nomurabacteria bacterium RIFCSPHIGHO2_01_FULL_40_20</name>
    <dbReference type="NCBI Taxonomy" id="1801738"/>
    <lineage>
        <taxon>Bacteria</taxon>
        <taxon>Candidatus Nomuraibacteriota</taxon>
    </lineage>
</organism>
<dbReference type="AlphaFoldDB" id="A0A1F6V2J7"/>
<accession>A0A1F6V2J7</accession>